<organism evidence="2 3">
    <name type="scientific">Penicillium rubens (strain ATCC 28089 / DSM 1075 / NRRL 1951 / Wisconsin 54-1255)</name>
    <name type="common">Penicillium chrysogenum</name>
    <dbReference type="NCBI Taxonomy" id="500485"/>
    <lineage>
        <taxon>Eukaryota</taxon>
        <taxon>Fungi</taxon>
        <taxon>Dikarya</taxon>
        <taxon>Ascomycota</taxon>
        <taxon>Pezizomycotina</taxon>
        <taxon>Eurotiomycetes</taxon>
        <taxon>Eurotiomycetidae</taxon>
        <taxon>Eurotiales</taxon>
        <taxon>Aspergillaceae</taxon>
        <taxon>Penicillium</taxon>
        <taxon>Penicillium chrysogenum species complex</taxon>
    </lineage>
</organism>
<protein>
    <submittedName>
        <fullName evidence="2">Pc22g16560 protein</fullName>
    </submittedName>
</protein>
<sequence>MSSNGVISLAELMNHHRDLLVQPICWTSRHLEMLGCRFEHFDHVPTPTDDINPDANTWRPIYNDNELEKRPDLLYEEDFAEGHFSLCPHVYFGRLVRPLLNRKCETPYFFFANKRIHRPQYSVFYRSRKRSQPADKAPRPIIGYMHYRGVEKYRQEMFPFSDPPEGYCNRPGGQIQLKRVAQITPKNWSEDPYLLCVLLSLAQLQEYHRREWHPPIHVSRLFLTHGPGEEFFHIFEAHITSELLEMLDNPTTATKHIDWPIIRHIRVPYYPLEDLRERIQTEIARDQPPGTFDISDPVHRILLPGGRRDYSEDADTIHIQRRKEVKKKTKSKVKKTSRSSL</sequence>
<dbReference type="OrthoDB" id="5343483at2759"/>
<feature type="compositionally biased region" description="Basic residues" evidence="1">
    <location>
        <begin position="319"/>
        <end position="341"/>
    </location>
</feature>
<dbReference type="AlphaFoldDB" id="B6HRI9"/>
<dbReference type="Proteomes" id="UP000000724">
    <property type="component" value="Contig Pc00c22"/>
</dbReference>
<proteinExistence type="predicted"/>
<evidence type="ECO:0000256" key="1">
    <source>
        <dbReference type="SAM" id="MobiDB-lite"/>
    </source>
</evidence>
<dbReference type="BioCyc" id="PCHR:PC22G16560-MONOMER"/>
<gene>
    <name evidence="2" type="ORF">Pc22g16560</name>
    <name evidence="2" type="ORF">PCH_Pc22g16560</name>
</gene>
<dbReference type="eggNOG" id="ENOG502STGX">
    <property type="taxonomic scope" value="Eukaryota"/>
</dbReference>
<dbReference type="OMA" id="HIFEAHI"/>
<name>B6HRI9_PENRW</name>
<evidence type="ECO:0000313" key="2">
    <source>
        <dbReference type="EMBL" id="CAP98944.1"/>
    </source>
</evidence>
<accession>B6HRI9</accession>
<keyword evidence="3" id="KW-1185">Reference proteome</keyword>
<dbReference type="VEuPathDB" id="FungiDB:PCH_Pc22g16560"/>
<reference evidence="2 3" key="1">
    <citation type="journal article" date="2008" name="Nat. Biotechnol.">
        <title>Genome sequencing and analysis of the filamentous fungus Penicillium chrysogenum.</title>
        <authorList>
            <person name="van den Berg M.A."/>
            <person name="Albang R."/>
            <person name="Albermann K."/>
            <person name="Badger J.H."/>
            <person name="Daran J.-M."/>
            <person name="Driessen A.J.M."/>
            <person name="Garcia-Estrada C."/>
            <person name="Fedorova N.D."/>
            <person name="Harris D.M."/>
            <person name="Heijne W.H.M."/>
            <person name="Joardar V.S."/>
            <person name="Kiel J.A.K.W."/>
            <person name="Kovalchuk A."/>
            <person name="Martin J.F."/>
            <person name="Nierman W.C."/>
            <person name="Nijland J.G."/>
            <person name="Pronk J.T."/>
            <person name="Roubos J.A."/>
            <person name="van der Klei I.J."/>
            <person name="van Peij N.N.M.E."/>
            <person name="Veenhuis M."/>
            <person name="von Doehren H."/>
            <person name="Wagner C."/>
            <person name="Wortman J.R."/>
            <person name="Bovenberg R.A.L."/>
        </authorList>
    </citation>
    <scope>NUCLEOTIDE SEQUENCE [LARGE SCALE GENOMIC DNA]</scope>
    <source>
        <strain evidence="3">ATCC 28089 / DSM 1075 / NRRL 1951 / Wisconsin 54-1255</strain>
    </source>
</reference>
<dbReference type="EMBL" id="AM920437">
    <property type="protein sequence ID" value="CAP98944.1"/>
    <property type="molecule type" value="Genomic_DNA"/>
</dbReference>
<feature type="region of interest" description="Disordered" evidence="1">
    <location>
        <begin position="314"/>
        <end position="341"/>
    </location>
</feature>
<dbReference type="HOGENOM" id="CLU_052068_0_1_1"/>
<evidence type="ECO:0000313" key="3">
    <source>
        <dbReference type="Proteomes" id="UP000000724"/>
    </source>
</evidence>